<organism evidence="1 2">
    <name type="scientific">Blyttiomyces helicus</name>
    <dbReference type="NCBI Taxonomy" id="388810"/>
    <lineage>
        <taxon>Eukaryota</taxon>
        <taxon>Fungi</taxon>
        <taxon>Fungi incertae sedis</taxon>
        <taxon>Chytridiomycota</taxon>
        <taxon>Chytridiomycota incertae sedis</taxon>
        <taxon>Chytridiomycetes</taxon>
        <taxon>Chytridiomycetes incertae sedis</taxon>
        <taxon>Blyttiomyces</taxon>
    </lineage>
</organism>
<evidence type="ECO:0000313" key="1">
    <source>
        <dbReference type="EMBL" id="RKO92669.1"/>
    </source>
</evidence>
<name>A0A4P9WIG7_9FUNG</name>
<evidence type="ECO:0000313" key="2">
    <source>
        <dbReference type="Proteomes" id="UP000269721"/>
    </source>
</evidence>
<reference evidence="2" key="1">
    <citation type="journal article" date="2018" name="Nat. Microbiol.">
        <title>Leveraging single-cell genomics to expand the fungal tree of life.</title>
        <authorList>
            <person name="Ahrendt S.R."/>
            <person name="Quandt C.A."/>
            <person name="Ciobanu D."/>
            <person name="Clum A."/>
            <person name="Salamov A."/>
            <person name="Andreopoulos B."/>
            <person name="Cheng J.F."/>
            <person name="Woyke T."/>
            <person name="Pelin A."/>
            <person name="Henrissat B."/>
            <person name="Reynolds N.K."/>
            <person name="Benny G.L."/>
            <person name="Smith M.E."/>
            <person name="James T.Y."/>
            <person name="Grigoriev I.V."/>
        </authorList>
    </citation>
    <scope>NUCLEOTIDE SEQUENCE [LARGE SCALE GENOMIC DNA]</scope>
</reference>
<gene>
    <name evidence="1" type="ORF">BDK51DRAFT_51693</name>
</gene>
<dbReference type="Proteomes" id="UP000269721">
    <property type="component" value="Unassembled WGS sequence"/>
</dbReference>
<protein>
    <submittedName>
        <fullName evidence="1">Uncharacterized protein</fullName>
    </submittedName>
</protein>
<keyword evidence="2" id="KW-1185">Reference proteome</keyword>
<proteinExistence type="predicted"/>
<dbReference type="EMBL" id="KZ994542">
    <property type="protein sequence ID" value="RKO92669.1"/>
    <property type="molecule type" value="Genomic_DNA"/>
</dbReference>
<sequence length="251" mass="26811">MSDDERAAVLGFGRGDVDLRILPAAHLAGHLSYCSSSVAWSQLWLSLLTLPLLDPQLYIHVARLIVAWLFYGMGAACGRLRLIMLCEVDQLDVAYHHEAMEPPPVAGSSIELVILAEVDDVDGDLDDDDHEDVASLTDGVDNEAAYGRLVTFISPLSETATSWLLLLIGSDDDGDGANLLGVSGLFIITAAGGENRSLRLLIPLKGASGGCLSHSWLLGGVGDDLHVVLDGYNGEVLDRDVFPADSYPSDR</sequence>
<accession>A0A4P9WIG7</accession>
<dbReference type="AlphaFoldDB" id="A0A4P9WIG7"/>